<accession>A0A9D3Z5P7</accession>
<reference evidence="1" key="2">
    <citation type="submission" date="2020-11" db="EMBL/GenBank/DDBJ databases">
        <authorList>
            <person name="McCartney M.A."/>
            <person name="Auch B."/>
            <person name="Kono T."/>
            <person name="Mallez S."/>
            <person name="Becker A."/>
            <person name="Gohl D.M."/>
            <person name="Silverstein K.A.T."/>
            <person name="Koren S."/>
            <person name="Bechman K.B."/>
            <person name="Herman A."/>
            <person name="Abrahante J.E."/>
            <person name="Garbe J."/>
        </authorList>
    </citation>
    <scope>NUCLEOTIDE SEQUENCE</scope>
    <source>
        <strain evidence="1">Duluth1</strain>
        <tissue evidence="1">Whole animal</tissue>
    </source>
</reference>
<gene>
    <name evidence="1" type="ORF">DPMN_070176</name>
</gene>
<sequence>MLSGGWFTRFLPMRPGSNHPSRKKVSLIGGQYTGQVGFPAGIQAPSPEHLQTNY</sequence>
<reference evidence="1" key="1">
    <citation type="journal article" date="2019" name="bioRxiv">
        <title>The Genome of the Zebra Mussel, Dreissena polymorpha: A Resource for Invasive Species Research.</title>
        <authorList>
            <person name="McCartney M.A."/>
            <person name="Auch B."/>
            <person name="Kono T."/>
            <person name="Mallez S."/>
            <person name="Zhang Y."/>
            <person name="Obille A."/>
            <person name="Becker A."/>
            <person name="Abrahante J.E."/>
            <person name="Garbe J."/>
            <person name="Badalamenti J.P."/>
            <person name="Herman A."/>
            <person name="Mangelson H."/>
            <person name="Liachko I."/>
            <person name="Sullivan S."/>
            <person name="Sone E.D."/>
            <person name="Koren S."/>
            <person name="Silverstein K.A.T."/>
            <person name="Beckman K.B."/>
            <person name="Gohl D.M."/>
        </authorList>
    </citation>
    <scope>NUCLEOTIDE SEQUENCE</scope>
    <source>
        <strain evidence="1">Duluth1</strain>
        <tissue evidence="1">Whole animal</tissue>
    </source>
</reference>
<dbReference type="Proteomes" id="UP000828390">
    <property type="component" value="Unassembled WGS sequence"/>
</dbReference>
<protein>
    <submittedName>
        <fullName evidence="1">Uncharacterized protein</fullName>
    </submittedName>
</protein>
<organism evidence="1 2">
    <name type="scientific">Dreissena polymorpha</name>
    <name type="common">Zebra mussel</name>
    <name type="synonym">Mytilus polymorpha</name>
    <dbReference type="NCBI Taxonomy" id="45954"/>
    <lineage>
        <taxon>Eukaryota</taxon>
        <taxon>Metazoa</taxon>
        <taxon>Spiralia</taxon>
        <taxon>Lophotrochozoa</taxon>
        <taxon>Mollusca</taxon>
        <taxon>Bivalvia</taxon>
        <taxon>Autobranchia</taxon>
        <taxon>Heteroconchia</taxon>
        <taxon>Euheterodonta</taxon>
        <taxon>Imparidentia</taxon>
        <taxon>Neoheterodontei</taxon>
        <taxon>Myida</taxon>
        <taxon>Dreissenoidea</taxon>
        <taxon>Dreissenidae</taxon>
        <taxon>Dreissena</taxon>
    </lineage>
</organism>
<dbReference type="EMBL" id="JAIWYP010000014">
    <property type="protein sequence ID" value="KAH3710684.1"/>
    <property type="molecule type" value="Genomic_DNA"/>
</dbReference>
<name>A0A9D3Z5P7_DREPO</name>
<evidence type="ECO:0000313" key="2">
    <source>
        <dbReference type="Proteomes" id="UP000828390"/>
    </source>
</evidence>
<comment type="caution">
    <text evidence="1">The sequence shown here is derived from an EMBL/GenBank/DDBJ whole genome shotgun (WGS) entry which is preliminary data.</text>
</comment>
<proteinExistence type="predicted"/>
<evidence type="ECO:0000313" key="1">
    <source>
        <dbReference type="EMBL" id="KAH3710684.1"/>
    </source>
</evidence>
<dbReference type="AlphaFoldDB" id="A0A9D3Z5P7"/>
<keyword evidence="2" id="KW-1185">Reference proteome</keyword>